<gene>
    <name evidence="1" type="ORF">SAMN03080598_01521</name>
</gene>
<dbReference type="InterPro" id="IPR034660">
    <property type="entry name" value="DinB/YfiT-like"/>
</dbReference>
<evidence type="ECO:0000313" key="1">
    <source>
        <dbReference type="EMBL" id="SEF82362.1"/>
    </source>
</evidence>
<reference evidence="2" key="1">
    <citation type="submission" date="2016-10" db="EMBL/GenBank/DDBJ databases">
        <authorList>
            <person name="Varghese N."/>
            <person name="Submissions S."/>
        </authorList>
    </citation>
    <scope>NUCLEOTIDE SEQUENCE [LARGE SCALE GENOMIC DNA]</scope>
    <source>
        <strain evidence="2">DSM 17298</strain>
    </source>
</reference>
<dbReference type="Proteomes" id="UP000236736">
    <property type="component" value="Unassembled WGS sequence"/>
</dbReference>
<organism evidence="1 2">
    <name type="scientific">Algoriphagus boritolerans DSM 17298 = JCM 18970</name>
    <dbReference type="NCBI Taxonomy" id="1120964"/>
    <lineage>
        <taxon>Bacteria</taxon>
        <taxon>Pseudomonadati</taxon>
        <taxon>Bacteroidota</taxon>
        <taxon>Cytophagia</taxon>
        <taxon>Cytophagales</taxon>
        <taxon>Cyclobacteriaceae</taxon>
        <taxon>Algoriphagus</taxon>
    </lineage>
</organism>
<sequence length="150" mass="17344">MKNIFDPLTTSELISRINRLKPESPALWGKMSVDQMLAHCCVAYEMAFTNKHPKPNAVLRFLLKAFVKKGVVNEVPYPRNARTAPAFIIADRKNFEEEKARLITYLEHTRDLGKDHFEGKESLSFGPMTAQEWNNLFYKHLNHHLTQFGV</sequence>
<dbReference type="AlphaFoldDB" id="A0A1H5V4M6"/>
<proteinExistence type="predicted"/>
<evidence type="ECO:0008006" key="3">
    <source>
        <dbReference type="Google" id="ProtNLM"/>
    </source>
</evidence>
<dbReference type="OrthoDB" id="2599194at2"/>
<dbReference type="RefSeq" id="WP_103924203.1">
    <property type="nucleotide sequence ID" value="NZ_FNVR01000006.1"/>
</dbReference>
<dbReference type="STRING" id="1120964.GCA_001313265_01478"/>
<accession>A0A1H5V4M6</accession>
<keyword evidence="2" id="KW-1185">Reference proteome</keyword>
<dbReference type="Pfam" id="PF07606">
    <property type="entry name" value="DUF1569"/>
    <property type="match status" value="1"/>
</dbReference>
<dbReference type="InterPro" id="IPR011463">
    <property type="entry name" value="DUF1569"/>
</dbReference>
<protein>
    <recommendedName>
        <fullName evidence="3">DUF1569 domain-containing protein</fullName>
    </recommendedName>
</protein>
<evidence type="ECO:0000313" key="2">
    <source>
        <dbReference type="Proteomes" id="UP000236736"/>
    </source>
</evidence>
<dbReference type="SUPFAM" id="SSF109854">
    <property type="entry name" value="DinB/YfiT-like putative metalloenzymes"/>
    <property type="match status" value="1"/>
</dbReference>
<dbReference type="Gene3D" id="1.20.120.450">
    <property type="entry name" value="dinb family like domain"/>
    <property type="match status" value="1"/>
</dbReference>
<dbReference type="EMBL" id="FNVR01000006">
    <property type="protein sequence ID" value="SEF82362.1"/>
    <property type="molecule type" value="Genomic_DNA"/>
</dbReference>
<name>A0A1H5V4M6_9BACT</name>